<dbReference type="Proteomes" id="UP000002675">
    <property type="component" value="Chromosome II"/>
</dbReference>
<dbReference type="STRING" id="672.VV93_v1c37390"/>
<dbReference type="EMBL" id="BA000038">
    <property type="protein sequence ID" value="BAC96771.1"/>
    <property type="molecule type" value="Genomic_DNA"/>
</dbReference>
<proteinExistence type="predicted"/>
<reference evidence="1 2" key="1">
    <citation type="journal article" date="2003" name="Genome Res.">
        <title>Comparative genome analysis of Vibrio vulnificus, a marine pathogen.</title>
        <authorList>
            <person name="Chen C.Y."/>
            <person name="Wu K.M."/>
            <person name="Chang Y.C."/>
            <person name="Chang C.H."/>
            <person name="Tsai H.C."/>
            <person name="Liao T.L."/>
            <person name="Liu Y.M."/>
            <person name="Chen H.J."/>
            <person name="Shen A.B."/>
            <person name="Li J.C."/>
            <person name="Su T.L."/>
            <person name="Shao C.P."/>
            <person name="Lee C.T."/>
            <person name="Hor L.I."/>
            <person name="Tsai S.F."/>
        </authorList>
    </citation>
    <scope>NUCLEOTIDE SEQUENCE [LARGE SCALE GENOMIC DNA]</scope>
    <source>
        <strain evidence="1 2">YJ016</strain>
    </source>
</reference>
<protein>
    <submittedName>
        <fullName evidence="1">Uncharacterized protein</fullName>
    </submittedName>
</protein>
<dbReference type="KEGG" id="vvy:VVA0745"/>
<organism evidence="1 2">
    <name type="scientific">Vibrio vulnificus (strain YJ016)</name>
    <dbReference type="NCBI Taxonomy" id="196600"/>
    <lineage>
        <taxon>Bacteria</taxon>
        <taxon>Pseudomonadati</taxon>
        <taxon>Pseudomonadota</taxon>
        <taxon>Gammaproteobacteria</taxon>
        <taxon>Vibrionales</taxon>
        <taxon>Vibrionaceae</taxon>
        <taxon>Vibrio</taxon>
    </lineage>
</organism>
<name>Q7MEC5_VIBVY</name>
<evidence type="ECO:0000313" key="2">
    <source>
        <dbReference type="Proteomes" id="UP000002675"/>
    </source>
</evidence>
<dbReference type="AlphaFoldDB" id="Q7MEC5"/>
<dbReference type="HOGENOM" id="CLU_2398778_0_0_6"/>
<dbReference type="eggNOG" id="ENOG5031NM3">
    <property type="taxonomic scope" value="Bacteria"/>
</dbReference>
<sequence>MLFTILICYAIVSLENVIRIWKNSHFLSAKKSTKIQPSKRSTLKDLREAIMAQAMQMNSVALPTSMDKKTYSVNFKGLIAHLLDILFVDNSTQSNYYADELPVHLQKDIGMYR</sequence>
<evidence type="ECO:0000313" key="1">
    <source>
        <dbReference type="EMBL" id="BAC96771.1"/>
    </source>
</evidence>
<gene>
    <name evidence="1" type="ordered locus">VVA0745</name>
</gene>
<accession>Q7MEC5</accession>